<dbReference type="Proteomes" id="UP000092461">
    <property type="component" value="Unassembled WGS sequence"/>
</dbReference>
<organism evidence="2 3">
    <name type="scientific">Lutzomyia longipalpis</name>
    <name type="common">Sand fly</name>
    <dbReference type="NCBI Taxonomy" id="7200"/>
    <lineage>
        <taxon>Eukaryota</taxon>
        <taxon>Metazoa</taxon>
        <taxon>Ecdysozoa</taxon>
        <taxon>Arthropoda</taxon>
        <taxon>Hexapoda</taxon>
        <taxon>Insecta</taxon>
        <taxon>Pterygota</taxon>
        <taxon>Neoptera</taxon>
        <taxon>Endopterygota</taxon>
        <taxon>Diptera</taxon>
        <taxon>Nematocera</taxon>
        <taxon>Psychodoidea</taxon>
        <taxon>Psychodidae</taxon>
        <taxon>Lutzomyia</taxon>
        <taxon>Lutzomyia</taxon>
    </lineage>
</organism>
<dbReference type="EMBL" id="AJWK01008837">
    <property type="status" value="NOT_ANNOTATED_CDS"/>
    <property type="molecule type" value="Genomic_DNA"/>
</dbReference>
<sequence>MERFRLPMEPREATPSLQGGGKLHEKSLADSGYNTSELSAISEAHNSHFRGSSIEEDVEIDENAEPPTPTTRNLSKFSALQLTTPKSTSELRSPLKRSTTNDGSTTPKKMRYSDENAGYETPKKAPFGRKKSFRDRIKSDADIKTSQLPLSPITSNISKSASKILGENQFENLSSTPIKHGFRPDFYVETVENVCWNPLLPKSRSPRMKRKLLRKIQSFSPRKWQLGQNYTRRLEQCPSPIAIDEDTPPAENPAQEIISFNTRQFNNLLTVPSTKHSSSNEVKTKNAPCAAPAAGLENFSISRHVLETVEEEEKDGMNLIPLEEISSQSIREYFHEMRSMTEEASGYSAAPRVSLSSSSLRHKDSLELLHFASDDGEEEKQKEKKEKEEGLQEEMMDISLTPKHIVTLDDSVVEEEVRKGVKRTVGTFEYSPSVLHTPKKVRRCTSFQYSSDEEKHRLLYPNLPCTPPKKRARKSLDYSTKSSPRSSVKTKNAPCAAPAAGLENFSISRHVLETVEEEEKDGMNLIPLEEISSQSIREYFHEMRSMTEEASGYSAAPR</sequence>
<evidence type="ECO:0000256" key="1">
    <source>
        <dbReference type="SAM" id="MobiDB-lite"/>
    </source>
</evidence>
<protein>
    <submittedName>
        <fullName evidence="2">Uncharacterized protein</fullName>
    </submittedName>
</protein>
<reference evidence="2" key="1">
    <citation type="submission" date="2020-05" db="UniProtKB">
        <authorList>
            <consortium name="EnsemblMetazoa"/>
        </authorList>
    </citation>
    <scope>IDENTIFICATION</scope>
    <source>
        <strain evidence="2">Jacobina</strain>
    </source>
</reference>
<evidence type="ECO:0000313" key="2">
    <source>
        <dbReference type="EnsemblMetazoa" id="LLOJ002726-PA"/>
    </source>
</evidence>
<dbReference type="EnsemblMetazoa" id="LLOJ002726-RA">
    <property type="protein sequence ID" value="LLOJ002726-PA"/>
    <property type="gene ID" value="LLOJ002726"/>
</dbReference>
<dbReference type="EMBL" id="AJWK01008839">
    <property type="status" value="NOT_ANNOTATED_CDS"/>
    <property type="molecule type" value="Genomic_DNA"/>
</dbReference>
<dbReference type="VEuPathDB" id="VectorBase:LLOJ002726"/>
<feature type="compositionally biased region" description="Polar residues" evidence="1">
    <location>
        <begin position="477"/>
        <end position="490"/>
    </location>
</feature>
<feature type="region of interest" description="Disordered" evidence="1">
    <location>
        <begin position="373"/>
        <end position="392"/>
    </location>
</feature>
<keyword evidence="3" id="KW-1185">Reference proteome</keyword>
<dbReference type="AlphaFoldDB" id="A0A1B0CEF6"/>
<feature type="compositionally biased region" description="Polar residues" evidence="1">
    <location>
        <begin position="70"/>
        <end position="107"/>
    </location>
</feature>
<evidence type="ECO:0000313" key="3">
    <source>
        <dbReference type="Proteomes" id="UP000092461"/>
    </source>
</evidence>
<feature type="compositionally biased region" description="Basic and acidic residues" evidence="1">
    <location>
        <begin position="379"/>
        <end position="390"/>
    </location>
</feature>
<dbReference type="EMBL" id="AJWK01008838">
    <property type="status" value="NOT_ANNOTATED_CDS"/>
    <property type="molecule type" value="Genomic_DNA"/>
</dbReference>
<accession>A0A1B0CEF6</accession>
<feature type="region of interest" description="Disordered" evidence="1">
    <location>
        <begin position="464"/>
        <end position="494"/>
    </location>
</feature>
<proteinExistence type="predicted"/>
<feature type="compositionally biased region" description="Basic and acidic residues" evidence="1">
    <location>
        <begin position="1"/>
        <end position="12"/>
    </location>
</feature>
<dbReference type="VEuPathDB" id="VectorBase:LLONM1_007911"/>
<name>A0A1B0CEF6_LUTLO</name>
<feature type="region of interest" description="Disordered" evidence="1">
    <location>
        <begin position="1"/>
        <end position="127"/>
    </location>
</feature>
<feature type="compositionally biased region" description="Acidic residues" evidence="1">
    <location>
        <begin position="54"/>
        <end position="64"/>
    </location>
</feature>